<reference evidence="3" key="1">
    <citation type="submission" date="2016-10" db="EMBL/GenBank/DDBJ databases">
        <authorList>
            <person name="Varghese N."/>
            <person name="Submissions S."/>
        </authorList>
    </citation>
    <scope>NUCLEOTIDE SEQUENCE [LARGE SCALE GENOMIC DNA]</scope>
    <source>
        <strain evidence="3">DSM 23920</strain>
    </source>
</reference>
<feature type="transmembrane region" description="Helical" evidence="1">
    <location>
        <begin position="36"/>
        <end position="55"/>
    </location>
</feature>
<sequence>MNILYYILEANVYLLILFLGYCVFLSRTNFHQLSRIYLLAGTIISFILPRFNFAFTSAVHTISDTPVTIGSLTPAVRMVGDNPGLSMTSFVLISYLAGVIVMLALFVQKMLALRKLVLGGKRVKQGEVTLIYIGGLSQPFSFFKLIFLPSTVEREKDTIVVRHELLHAQDKHSLDIIILEIFKIISWFVPVVYLVQRRLKLIHEYIVDASMIADGQTDYYINHVLKFSSVDRYQTLGSNINYKALLKNRIIMMYTTPQKPIKKLKYLLPLLLLTPAVYASSHFLAKDYSIKLFESPSNHKERKQTEVPNATASGPALRLNYLQKDTIVRKQSIKKSVKNSRSVRKKDKSLKYVNVVVDEERSDTTIDRNGNVTVTRPLILEVTPDHP</sequence>
<feature type="transmembrane region" description="Helical" evidence="1">
    <location>
        <begin position="128"/>
        <end position="147"/>
    </location>
</feature>
<dbReference type="EMBL" id="FNRL01000012">
    <property type="protein sequence ID" value="SEA68498.1"/>
    <property type="molecule type" value="Genomic_DNA"/>
</dbReference>
<feature type="transmembrane region" description="Helical" evidence="1">
    <location>
        <begin position="87"/>
        <end position="107"/>
    </location>
</feature>
<dbReference type="RefSeq" id="WP_089762740.1">
    <property type="nucleotide sequence ID" value="NZ_BKAT01000018.1"/>
</dbReference>
<proteinExistence type="predicted"/>
<keyword evidence="1" id="KW-0812">Transmembrane</keyword>
<feature type="transmembrane region" description="Helical" evidence="1">
    <location>
        <begin position="176"/>
        <end position="195"/>
    </location>
</feature>
<feature type="transmembrane region" description="Helical" evidence="1">
    <location>
        <begin position="6"/>
        <end position="24"/>
    </location>
</feature>
<evidence type="ECO:0000313" key="2">
    <source>
        <dbReference type="EMBL" id="SEA68498.1"/>
    </source>
</evidence>
<dbReference type="OrthoDB" id="649093at2"/>
<gene>
    <name evidence="2" type="ORF">SAMN05660909_03009</name>
</gene>
<evidence type="ECO:0000313" key="3">
    <source>
        <dbReference type="Proteomes" id="UP000199656"/>
    </source>
</evidence>
<dbReference type="Proteomes" id="UP000199656">
    <property type="component" value="Unassembled WGS sequence"/>
</dbReference>
<keyword evidence="3" id="KW-1185">Reference proteome</keyword>
<organism evidence="2 3">
    <name type="scientific">Chitinophaga terrae</name>
    <name type="common">ex Kim and Jung 2007</name>
    <dbReference type="NCBI Taxonomy" id="408074"/>
    <lineage>
        <taxon>Bacteria</taxon>
        <taxon>Pseudomonadati</taxon>
        <taxon>Bacteroidota</taxon>
        <taxon>Chitinophagia</taxon>
        <taxon>Chitinophagales</taxon>
        <taxon>Chitinophagaceae</taxon>
        <taxon>Chitinophaga</taxon>
    </lineage>
</organism>
<accession>A0A1H4D7E9</accession>
<protein>
    <submittedName>
        <fullName evidence="2">Signal transducer regulating beta-lactamase production, contains metallopeptidase domain</fullName>
    </submittedName>
</protein>
<name>A0A1H4D7E9_9BACT</name>
<dbReference type="STRING" id="408074.SAMN05660909_03009"/>
<feature type="transmembrane region" description="Helical" evidence="1">
    <location>
        <begin position="266"/>
        <end position="285"/>
    </location>
</feature>
<keyword evidence="1" id="KW-1133">Transmembrane helix</keyword>
<dbReference type="AlphaFoldDB" id="A0A1H4D7E9"/>
<keyword evidence="1" id="KW-0472">Membrane</keyword>
<evidence type="ECO:0000256" key="1">
    <source>
        <dbReference type="SAM" id="Phobius"/>
    </source>
</evidence>